<protein>
    <submittedName>
        <fullName evidence="3">Dienelactone hydrolase family protein</fullName>
    </submittedName>
</protein>
<organism evidence="3 4">
    <name type="scientific">Hyphobacterium lacteum</name>
    <dbReference type="NCBI Taxonomy" id="3116575"/>
    <lineage>
        <taxon>Bacteria</taxon>
        <taxon>Pseudomonadati</taxon>
        <taxon>Pseudomonadota</taxon>
        <taxon>Alphaproteobacteria</taxon>
        <taxon>Maricaulales</taxon>
        <taxon>Maricaulaceae</taxon>
        <taxon>Hyphobacterium</taxon>
    </lineage>
</organism>
<evidence type="ECO:0000256" key="1">
    <source>
        <dbReference type="ARBA" id="ARBA00022801"/>
    </source>
</evidence>
<keyword evidence="1 3" id="KW-0378">Hydrolase</keyword>
<evidence type="ECO:0000313" key="4">
    <source>
        <dbReference type="Proteomes" id="UP001354971"/>
    </source>
</evidence>
<dbReference type="Pfam" id="PF01738">
    <property type="entry name" value="DLH"/>
    <property type="match status" value="1"/>
</dbReference>
<evidence type="ECO:0000313" key="3">
    <source>
        <dbReference type="EMBL" id="MEE2526555.1"/>
    </source>
</evidence>
<dbReference type="GO" id="GO:0016787">
    <property type="term" value="F:hydrolase activity"/>
    <property type="evidence" value="ECO:0007669"/>
    <property type="project" value="UniProtKB-KW"/>
</dbReference>
<evidence type="ECO:0000259" key="2">
    <source>
        <dbReference type="Pfam" id="PF01738"/>
    </source>
</evidence>
<sequence>MHRWLIRTGFVLLGGILVFAAAAAQSLSGLFVPQRTLDQQIDLIAPGVTVFLPERTQTPVPAAIFFHGCGGRRPMHFDHAEALQDAGFAVLVVDSFEPRGIGRLEAMTQVCTATRLTGQERAADVFAAIEIAWQTGGVDPDRLVLFGWSHGGWSLLDALSYVSDGIAPPALVAQSLSLDGVANVVPIYPYCGFPARAAGRMGSGLPPVDMILAGRDMVAPYGDCVRLAEQAVANRADFNFSVWNGLTHAFDDTDAPAIDFRMQYDAAAAERLRLRMIEILQATQD</sequence>
<dbReference type="Gene3D" id="3.40.50.1820">
    <property type="entry name" value="alpha/beta hydrolase"/>
    <property type="match status" value="1"/>
</dbReference>
<dbReference type="InterPro" id="IPR029058">
    <property type="entry name" value="AB_hydrolase_fold"/>
</dbReference>
<accession>A0ABU7LRL5</accession>
<dbReference type="PANTHER" id="PTHR22946">
    <property type="entry name" value="DIENELACTONE HYDROLASE DOMAIN-CONTAINING PROTEIN-RELATED"/>
    <property type="match status" value="1"/>
</dbReference>
<name>A0ABU7LRL5_9PROT</name>
<reference evidence="3 4" key="1">
    <citation type="submission" date="2024-01" db="EMBL/GenBank/DDBJ databases">
        <title>Hyphobacterium bacterium isolated from marine sediment.</title>
        <authorList>
            <person name="Zhao S."/>
        </authorList>
    </citation>
    <scope>NUCLEOTIDE SEQUENCE [LARGE SCALE GENOMIC DNA]</scope>
    <source>
        <strain evidence="4">HN65</strain>
    </source>
</reference>
<dbReference type="RefSeq" id="WP_330199218.1">
    <property type="nucleotide sequence ID" value="NZ_JAZDRP010000005.1"/>
</dbReference>
<dbReference type="InterPro" id="IPR050261">
    <property type="entry name" value="FrsA_esterase"/>
</dbReference>
<comment type="caution">
    <text evidence="3">The sequence shown here is derived from an EMBL/GenBank/DDBJ whole genome shotgun (WGS) entry which is preliminary data.</text>
</comment>
<dbReference type="SUPFAM" id="SSF53474">
    <property type="entry name" value="alpha/beta-Hydrolases"/>
    <property type="match status" value="1"/>
</dbReference>
<dbReference type="EMBL" id="JAZDRP010000005">
    <property type="protein sequence ID" value="MEE2526555.1"/>
    <property type="molecule type" value="Genomic_DNA"/>
</dbReference>
<gene>
    <name evidence="3" type="ORF">V0U79_09265</name>
</gene>
<dbReference type="PANTHER" id="PTHR22946:SF9">
    <property type="entry name" value="POLYKETIDE TRANSFERASE AF380"/>
    <property type="match status" value="1"/>
</dbReference>
<dbReference type="InterPro" id="IPR002925">
    <property type="entry name" value="Dienelactn_hydro"/>
</dbReference>
<dbReference type="Proteomes" id="UP001354971">
    <property type="component" value="Unassembled WGS sequence"/>
</dbReference>
<keyword evidence="4" id="KW-1185">Reference proteome</keyword>
<feature type="domain" description="Dienelactone hydrolase" evidence="2">
    <location>
        <begin position="52"/>
        <end position="282"/>
    </location>
</feature>
<proteinExistence type="predicted"/>